<dbReference type="GeneID" id="64590441"/>
<comment type="caution">
    <text evidence="1">The sequence shown here is derived from an EMBL/GenBank/DDBJ whole genome shotgun (WGS) entry which is preliminary data.</text>
</comment>
<proteinExistence type="predicted"/>
<keyword evidence="2" id="KW-1185">Reference proteome</keyword>
<evidence type="ECO:0000313" key="1">
    <source>
        <dbReference type="EMBL" id="KAG1785101.1"/>
    </source>
</evidence>
<sequence length="89" mass="10266">VRAVTTMRNGGVIVELDSEELAEWLRGPSGRTLLEEQFESTILFRSRTFALVLEYLSIRLQIEYIDFLRHVEAENNLPAGSLTSIRWIK</sequence>
<dbReference type="AlphaFoldDB" id="A0A9P7DAX8"/>
<dbReference type="Proteomes" id="UP000719766">
    <property type="component" value="Unassembled WGS sequence"/>
</dbReference>
<organism evidence="1 2">
    <name type="scientific">Suillus plorans</name>
    <dbReference type="NCBI Taxonomy" id="116603"/>
    <lineage>
        <taxon>Eukaryota</taxon>
        <taxon>Fungi</taxon>
        <taxon>Dikarya</taxon>
        <taxon>Basidiomycota</taxon>
        <taxon>Agaricomycotina</taxon>
        <taxon>Agaricomycetes</taxon>
        <taxon>Agaricomycetidae</taxon>
        <taxon>Boletales</taxon>
        <taxon>Suillineae</taxon>
        <taxon>Suillaceae</taxon>
        <taxon>Suillus</taxon>
    </lineage>
</organism>
<dbReference type="OrthoDB" id="2800503at2759"/>
<dbReference type="RefSeq" id="XP_041152586.1">
    <property type="nucleotide sequence ID" value="XM_041296677.1"/>
</dbReference>
<reference evidence="1" key="1">
    <citation type="journal article" date="2020" name="New Phytol.">
        <title>Comparative genomics reveals dynamic genome evolution in host specialist ectomycorrhizal fungi.</title>
        <authorList>
            <person name="Lofgren L.A."/>
            <person name="Nguyen N.H."/>
            <person name="Vilgalys R."/>
            <person name="Ruytinx J."/>
            <person name="Liao H.L."/>
            <person name="Branco S."/>
            <person name="Kuo A."/>
            <person name="LaButti K."/>
            <person name="Lipzen A."/>
            <person name="Andreopoulos W."/>
            <person name="Pangilinan J."/>
            <person name="Riley R."/>
            <person name="Hundley H."/>
            <person name="Na H."/>
            <person name="Barry K."/>
            <person name="Grigoriev I.V."/>
            <person name="Stajich J.E."/>
            <person name="Kennedy P.G."/>
        </authorList>
    </citation>
    <scope>NUCLEOTIDE SEQUENCE</scope>
    <source>
        <strain evidence="1">S12</strain>
    </source>
</reference>
<feature type="non-terminal residue" evidence="1">
    <location>
        <position position="1"/>
    </location>
</feature>
<feature type="non-terminal residue" evidence="1">
    <location>
        <position position="89"/>
    </location>
</feature>
<dbReference type="EMBL" id="JABBWE010000119">
    <property type="protein sequence ID" value="KAG1785101.1"/>
    <property type="molecule type" value="Genomic_DNA"/>
</dbReference>
<name>A0A9P7DAX8_9AGAM</name>
<protein>
    <submittedName>
        <fullName evidence="1">Uncharacterized protein</fullName>
    </submittedName>
</protein>
<gene>
    <name evidence="1" type="ORF">HD556DRAFT_1215832</name>
</gene>
<evidence type="ECO:0000313" key="2">
    <source>
        <dbReference type="Proteomes" id="UP000719766"/>
    </source>
</evidence>
<accession>A0A9P7DAX8</accession>